<dbReference type="InterPro" id="IPR039763">
    <property type="entry name" value="ARMT1"/>
</dbReference>
<evidence type="ECO:0000256" key="2">
    <source>
        <dbReference type="ARBA" id="ARBA00001936"/>
    </source>
</evidence>
<sequence>MPDGCLPPRLLNSDPEGFAWGVWHDRTPRLVAGIRDAHPYGPEQRDALDALLEEVASGMMSPLPRAAHDHDLWAGWGRERFGRPWAEAPFLWSESYFYRRLLEAVGYFGTGPWRGVDPFGHLKSAELTDPELEADLAAPADQEKLPAGERGEAKLLASLWGNRADLGFRIGRERNDARAEDLVSDDRARLWPLLGPSARVVLVADNAGRELLADLVLIDHLLEHGLAAEVHLHLKPQPYMVSDATPSDLAACVQRLASVPGTPADIAARLTRAAAGTRLRVSAHPFYCAPQPYRDTPADLAAEYAASTLTLMKGDLNYRRLTGDRAWPATTPFTTAIAPFPAPVAALRTLKSDVLTGVPAATLTALDATGPAWRTAGTHALLQLSP</sequence>
<dbReference type="RefSeq" id="WP_344825673.1">
    <property type="nucleotide sequence ID" value="NZ_BAAAUV010000005.1"/>
</dbReference>
<keyword evidence="5" id="KW-0378">Hydrolase</keyword>
<comment type="catalytic activity">
    <reaction evidence="1">
        <text>beta-D-fructose 1-phosphate + H2O = D-fructose + phosphate</text>
        <dbReference type="Rhea" id="RHEA:35603"/>
        <dbReference type="ChEBI" id="CHEBI:15377"/>
        <dbReference type="ChEBI" id="CHEBI:37721"/>
        <dbReference type="ChEBI" id="CHEBI:43474"/>
        <dbReference type="ChEBI" id="CHEBI:138881"/>
    </reaction>
</comment>
<comment type="similarity">
    <text evidence="3">Belongs to the damage-control phosphatase family. Sugar phosphate phosphatase III subfamily.</text>
</comment>
<evidence type="ECO:0000256" key="6">
    <source>
        <dbReference type="ARBA" id="ARBA00023211"/>
    </source>
</evidence>
<keyword evidence="10" id="KW-1185">Reference proteome</keyword>
<dbReference type="InterPro" id="IPR002791">
    <property type="entry name" value="ARMT1-like_metal-bd"/>
</dbReference>
<protein>
    <submittedName>
        <fullName evidence="9">Damage-control phosphatase ARMT1 family protein</fullName>
    </submittedName>
</protein>
<dbReference type="Proteomes" id="UP001501237">
    <property type="component" value="Unassembled WGS sequence"/>
</dbReference>
<dbReference type="InterPro" id="IPR036075">
    <property type="entry name" value="ARMT-1-like_metal-bd_sf"/>
</dbReference>
<dbReference type="PANTHER" id="PTHR12260">
    <property type="entry name" value="DAMAGE-CONTROL PHOSPHATASE ARMT1"/>
    <property type="match status" value="1"/>
</dbReference>
<dbReference type="EMBL" id="BAAAUV010000005">
    <property type="protein sequence ID" value="GAA3206328.1"/>
    <property type="molecule type" value="Genomic_DNA"/>
</dbReference>
<dbReference type="Pfam" id="PF01937">
    <property type="entry name" value="ARMT1-like_dom"/>
    <property type="match status" value="1"/>
</dbReference>
<keyword evidence="6" id="KW-0464">Manganese</keyword>
<gene>
    <name evidence="9" type="ORF">GCM10010468_21790</name>
</gene>
<dbReference type="SUPFAM" id="SSF111321">
    <property type="entry name" value="AF1104-like"/>
    <property type="match status" value="1"/>
</dbReference>
<comment type="caution">
    <text evidence="9">The sequence shown here is derived from an EMBL/GenBank/DDBJ whole genome shotgun (WGS) entry which is preliminary data.</text>
</comment>
<evidence type="ECO:0000313" key="10">
    <source>
        <dbReference type="Proteomes" id="UP001501237"/>
    </source>
</evidence>
<evidence type="ECO:0000256" key="5">
    <source>
        <dbReference type="ARBA" id="ARBA00022801"/>
    </source>
</evidence>
<evidence type="ECO:0000256" key="7">
    <source>
        <dbReference type="ARBA" id="ARBA00048809"/>
    </source>
</evidence>
<dbReference type="PANTHER" id="PTHR12260:SF6">
    <property type="entry name" value="DAMAGE-CONTROL PHOSPHATASE ARMT1"/>
    <property type="match status" value="1"/>
</dbReference>
<organism evidence="9 10">
    <name type="scientific">Actinocorallia longicatena</name>
    <dbReference type="NCBI Taxonomy" id="111803"/>
    <lineage>
        <taxon>Bacteria</taxon>
        <taxon>Bacillati</taxon>
        <taxon>Actinomycetota</taxon>
        <taxon>Actinomycetes</taxon>
        <taxon>Streptosporangiales</taxon>
        <taxon>Thermomonosporaceae</taxon>
        <taxon>Actinocorallia</taxon>
    </lineage>
</organism>
<dbReference type="Gene3D" id="3.40.50.10880">
    <property type="entry name" value="Uncharacterised protein PF01937, DUF89, domain 3"/>
    <property type="match status" value="1"/>
</dbReference>
<feature type="domain" description="Damage-control phosphatase ARMT1-like metal-binding" evidence="8">
    <location>
        <begin position="24"/>
        <end position="359"/>
    </location>
</feature>
<proteinExistence type="inferred from homology"/>
<accession>A0ABP6Q6Q6</accession>
<comment type="cofactor">
    <cofactor evidence="2">
        <name>Mn(2+)</name>
        <dbReference type="ChEBI" id="CHEBI:29035"/>
    </cofactor>
</comment>
<evidence type="ECO:0000313" key="9">
    <source>
        <dbReference type="EMBL" id="GAA3206328.1"/>
    </source>
</evidence>
<evidence type="ECO:0000256" key="3">
    <source>
        <dbReference type="ARBA" id="ARBA00009519"/>
    </source>
</evidence>
<evidence type="ECO:0000259" key="8">
    <source>
        <dbReference type="Pfam" id="PF01937"/>
    </source>
</evidence>
<keyword evidence="4" id="KW-0479">Metal-binding</keyword>
<evidence type="ECO:0000256" key="4">
    <source>
        <dbReference type="ARBA" id="ARBA00022723"/>
    </source>
</evidence>
<reference evidence="10" key="1">
    <citation type="journal article" date="2019" name="Int. J. Syst. Evol. Microbiol.">
        <title>The Global Catalogue of Microorganisms (GCM) 10K type strain sequencing project: providing services to taxonomists for standard genome sequencing and annotation.</title>
        <authorList>
            <consortium name="The Broad Institute Genomics Platform"/>
            <consortium name="The Broad Institute Genome Sequencing Center for Infectious Disease"/>
            <person name="Wu L."/>
            <person name="Ma J."/>
        </authorList>
    </citation>
    <scope>NUCLEOTIDE SEQUENCE [LARGE SCALE GENOMIC DNA]</scope>
    <source>
        <strain evidence="10">JCM 9377</strain>
    </source>
</reference>
<evidence type="ECO:0000256" key="1">
    <source>
        <dbReference type="ARBA" id="ARBA00001326"/>
    </source>
</evidence>
<comment type="catalytic activity">
    <reaction evidence="7">
        <text>beta-D-fructose 6-phosphate = dihydroxyacetone + D-glyceraldehyde 3-phosphate</text>
        <dbReference type="Rhea" id="RHEA:28002"/>
        <dbReference type="ChEBI" id="CHEBI:16016"/>
        <dbReference type="ChEBI" id="CHEBI:57634"/>
        <dbReference type="ChEBI" id="CHEBI:59776"/>
    </reaction>
</comment>
<name>A0ABP6Q6Q6_9ACTN</name>